<sequence length="293" mass="32500">MRNKTTNNENMDGNKSKSKTYKGYKKYLNFKKYKNDEKYSKYHSYFEGFEDAIPISIGYIPIAVAFGILAKSIGIPDYICILMSVIVFAGASQFIGVNLIALGSSSFEIIITTFILNLRHLLLSSSLSQQMDYRHKSRKFLSALSFGITDESFVVASLKNTKNNRNNNHTDDLGNIVPKKLCPEYVLSLNLIGFMAWVFGTFLGVYVAEGLPSSVQSCLGIALYAMFIGLLIPAINDSRKVLKIVIVALIVGSSINLVNSMILSNYLSVGWIIIFSTLISALISAYAFPKKDK</sequence>
<dbReference type="PANTHER" id="PTHR34979">
    <property type="entry name" value="INNER MEMBRANE PROTEIN YGAZ"/>
    <property type="match status" value="1"/>
</dbReference>
<gene>
    <name evidence="9" type="ORF">J3E07_001339</name>
</gene>
<comment type="subcellular location">
    <subcellularLocation>
        <location evidence="1">Cell membrane</location>
        <topology evidence="1">Multi-pass membrane protein</topology>
    </subcellularLocation>
</comment>
<evidence type="ECO:0000256" key="2">
    <source>
        <dbReference type="ARBA" id="ARBA00010735"/>
    </source>
</evidence>
<proteinExistence type="inferred from homology"/>
<dbReference type="RefSeq" id="WP_245314919.1">
    <property type="nucleotide sequence ID" value="NZ_JAGGMV010000004.1"/>
</dbReference>
<feature type="transmembrane region" description="Helical" evidence="8">
    <location>
        <begin position="52"/>
        <end position="69"/>
    </location>
</feature>
<feature type="transmembrane region" description="Helical" evidence="8">
    <location>
        <begin position="244"/>
        <end position="263"/>
    </location>
</feature>
<feature type="transmembrane region" description="Helical" evidence="8">
    <location>
        <begin position="185"/>
        <end position="208"/>
    </location>
</feature>
<keyword evidence="4" id="KW-1003">Cell membrane</keyword>
<evidence type="ECO:0000256" key="1">
    <source>
        <dbReference type="ARBA" id="ARBA00004651"/>
    </source>
</evidence>
<evidence type="ECO:0000256" key="5">
    <source>
        <dbReference type="ARBA" id="ARBA00022692"/>
    </source>
</evidence>
<protein>
    <submittedName>
        <fullName evidence="9">4-azaleucine resistance transporter AzlC</fullName>
    </submittedName>
</protein>
<evidence type="ECO:0000313" key="9">
    <source>
        <dbReference type="EMBL" id="MBP2201899.1"/>
    </source>
</evidence>
<comment type="similarity">
    <text evidence="2">Belongs to the AzlC family.</text>
</comment>
<keyword evidence="5 8" id="KW-0812">Transmembrane</keyword>
<dbReference type="GO" id="GO:1903785">
    <property type="term" value="P:L-valine transmembrane transport"/>
    <property type="evidence" value="ECO:0007669"/>
    <property type="project" value="TreeGrafter"/>
</dbReference>
<keyword evidence="7 8" id="KW-0472">Membrane</keyword>
<dbReference type="AlphaFoldDB" id="A0A8J7RGD4"/>
<comment type="caution">
    <text evidence="9">The sequence shown here is derived from an EMBL/GenBank/DDBJ whole genome shotgun (WGS) entry which is preliminary data.</text>
</comment>
<dbReference type="Pfam" id="PF03591">
    <property type="entry name" value="AzlC"/>
    <property type="match status" value="1"/>
</dbReference>
<dbReference type="InterPro" id="IPR011606">
    <property type="entry name" value="Brnchd-chn_aa_trnsp_permease"/>
</dbReference>
<dbReference type="GO" id="GO:0005886">
    <property type="term" value="C:plasma membrane"/>
    <property type="evidence" value="ECO:0007669"/>
    <property type="project" value="UniProtKB-SubCell"/>
</dbReference>
<keyword evidence="3" id="KW-0813">Transport</keyword>
<dbReference type="PANTHER" id="PTHR34979:SF1">
    <property type="entry name" value="INNER MEMBRANE PROTEIN YGAZ"/>
    <property type="match status" value="1"/>
</dbReference>
<feature type="transmembrane region" description="Helical" evidence="8">
    <location>
        <begin position="214"/>
        <end position="232"/>
    </location>
</feature>
<keyword evidence="6 8" id="KW-1133">Transmembrane helix</keyword>
<accession>A0A8J7RGD4</accession>
<evidence type="ECO:0000256" key="6">
    <source>
        <dbReference type="ARBA" id="ARBA00022989"/>
    </source>
</evidence>
<organism evidence="9 10">
    <name type="scientific">Methanococcus voltae</name>
    <dbReference type="NCBI Taxonomy" id="2188"/>
    <lineage>
        <taxon>Archaea</taxon>
        <taxon>Methanobacteriati</taxon>
        <taxon>Methanobacteriota</taxon>
        <taxon>Methanomada group</taxon>
        <taxon>Methanococci</taxon>
        <taxon>Methanococcales</taxon>
        <taxon>Methanococcaceae</taxon>
        <taxon>Methanococcus</taxon>
    </lineage>
</organism>
<dbReference type="EMBL" id="JAGGMV010000004">
    <property type="protein sequence ID" value="MBP2201899.1"/>
    <property type="molecule type" value="Genomic_DNA"/>
</dbReference>
<evidence type="ECO:0000256" key="8">
    <source>
        <dbReference type="SAM" id="Phobius"/>
    </source>
</evidence>
<evidence type="ECO:0000313" key="10">
    <source>
        <dbReference type="Proteomes" id="UP000740329"/>
    </source>
</evidence>
<reference evidence="9" key="1">
    <citation type="submission" date="2021-03" db="EMBL/GenBank/DDBJ databases">
        <title>Genomic Encyclopedia of Type Strains, Phase IV (KMG-V): Genome sequencing to study the core and pangenomes of soil and plant-associated prokaryotes.</title>
        <authorList>
            <person name="Whitman W."/>
        </authorList>
    </citation>
    <scope>NUCLEOTIDE SEQUENCE</scope>
    <source>
        <strain evidence="9">C4</strain>
    </source>
</reference>
<feature type="transmembrane region" description="Helical" evidence="8">
    <location>
        <begin position="81"/>
        <end position="103"/>
    </location>
</feature>
<evidence type="ECO:0000256" key="3">
    <source>
        <dbReference type="ARBA" id="ARBA00022448"/>
    </source>
</evidence>
<evidence type="ECO:0000256" key="4">
    <source>
        <dbReference type="ARBA" id="ARBA00022475"/>
    </source>
</evidence>
<feature type="transmembrane region" description="Helical" evidence="8">
    <location>
        <begin position="269"/>
        <end position="288"/>
    </location>
</feature>
<dbReference type="Proteomes" id="UP000740329">
    <property type="component" value="Unassembled WGS sequence"/>
</dbReference>
<name>A0A8J7RGD4_METVO</name>
<evidence type="ECO:0000256" key="7">
    <source>
        <dbReference type="ARBA" id="ARBA00023136"/>
    </source>
</evidence>